<evidence type="ECO:0000256" key="1">
    <source>
        <dbReference type="ARBA" id="ARBA00023125"/>
    </source>
</evidence>
<dbReference type="PANTHER" id="PTHR33164:SF99">
    <property type="entry name" value="MARR FAMILY REGULATORY PROTEIN"/>
    <property type="match status" value="1"/>
</dbReference>
<accession>A0A5R9G341</accession>
<evidence type="ECO:0000313" key="3">
    <source>
        <dbReference type="EMBL" id="TLS49429.1"/>
    </source>
</evidence>
<evidence type="ECO:0000313" key="4">
    <source>
        <dbReference type="Proteomes" id="UP000309676"/>
    </source>
</evidence>
<dbReference type="EMBL" id="VCIW01000021">
    <property type="protein sequence ID" value="TLS49429.1"/>
    <property type="molecule type" value="Genomic_DNA"/>
</dbReference>
<dbReference type="SUPFAM" id="SSF46785">
    <property type="entry name" value="Winged helix' DNA-binding domain"/>
    <property type="match status" value="1"/>
</dbReference>
<name>A0A5R9G341_9BACL</name>
<dbReference type="Proteomes" id="UP000309676">
    <property type="component" value="Unassembled WGS sequence"/>
</dbReference>
<comment type="caution">
    <text evidence="3">The sequence shown here is derived from an EMBL/GenBank/DDBJ whole genome shotgun (WGS) entry which is preliminary data.</text>
</comment>
<dbReference type="PROSITE" id="PS50995">
    <property type="entry name" value="HTH_MARR_2"/>
    <property type="match status" value="1"/>
</dbReference>
<dbReference type="InterPro" id="IPR036390">
    <property type="entry name" value="WH_DNA-bd_sf"/>
</dbReference>
<dbReference type="InterPro" id="IPR039422">
    <property type="entry name" value="MarR/SlyA-like"/>
</dbReference>
<evidence type="ECO:0000259" key="2">
    <source>
        <dbReference type="PROSITE" id="PS50995"/>
    </source>
</evidence>
<reference evidence="3 4" key="1">
    <citation type="submission" date="2019-05" db="EMBL/GenBank/DDBJ databases">
        <authorList>
            <person name="Narsing Rao M.P."/>
            <person name="Li W.J."/>
        </authorList>
    </citation>
    <scope>NUCLEOTIDE SEQUENCE [LARGE SCALE GENOMIC DNA]</scope>
    <source>
        <strain evidence="3 4">SYSU_K30003</strain>
    </source>
</reference>
<dbReference type="Gene3D" id="1.10.10.10">
    <property type="entry name" value="Winged helix-like DNA-binding domain superfamily/Winged helix DNA-binding domain"/>
    <property type="match status" value="1"/>
</dbReference>
<organism evidence="3 4">
    <name type="scientific">Paenibacillus antri</name>
    <dbReference type="NCBI Taxonomy" id="2582848"/>
    <lineage>
        <taxon>Bacteria</taxon>
        <taxon>Bacillati</taxon>
        <taxon>Bacillota</taxon>
        <taxon>Bacilli</taxon>
        <taxon>Bacillales</taxon>
        <taxon>Paenibacillaceae</taxon>
        <taxon>Paenibacillus</taxon>
    </lineage>
</organism>
<dbReference type="AlphaFoldDB" id="A0A5R9G341"/>
<dbReference type="PANTHER" id="PTHR33164">
    <property type="entry name" value="TRANSCRIPTIONAL REGULATOR, MARR FAMILY"/>
    <property type="match status" value="1"/>
</dbReference>
<dbReference type="GO" id="GO:0003677">
    <property type="term" value="F:DNA binding"/>
    <property type="evidence" value="ECO:0007669"/>
    <property type="project" value="UniProtKB-KW"/>
</dbReference>
<sequence>MDKALLSSIIERYEEASFIVTRRINAAIRERMRDDLTLDQYAVIRYMRKNDRCTSSELADTFCVGKSSVTAIINRLFDKDLIERQPDEKDRRVTYLRLTEEGRRLSQEMEDRIQELLTKYLRHFEQDEALLFIDTYEKLARVLLEP</sequence>
<dbReference type="PRINTS" id="PR00598">
    <property type="entry name" value="HTHMARR"/>
</dbReference>
<keyword evidence="4" id="KW-1185">Reference proteome</keyword>
<proteinExistence type="predicted"/>
<keyword evidence="1" id="KW-0238">DNA-binding</keyword>
<dbReference type="Pfam" id="PF01047">
    <property type="entry name" value="MarR"/>
    <property type="match status" value="1"/>
</dbReference>
<dbReference type="GO" id="GO:0003700">
    <property type="term" value="F:DNA-binding transcription factor activity"/>
    <property type="evidence" value="ECO:0007669"/>
    <property type="project" value="InterPro"/>
</dbReference>
<dbReference type="SMART" id="SM00347">
    <property type="entry name" value="HTH_MARR"/>
    <property type="match status" value="1"/>
</dbReference>
<protein>
    <submittedName>
        <fullName evidence="3">MarR family transcriptional regulator</fullName>
    </submittedName>
</protein>
<dbReference type="GO" id="GO:0006950">
    <property type="term" value="P:response to stress"/>
    <property type="evidence" value="ECO:0007669"/>
    <property type="project" value="TreeGrafter"/>
</dbReference>
<dbReference type="InterPro" id="IPR036388">
    <property type="entry name" value="WH-like_DNA-bd_sf"/>
</dbReference>
<dbReference type="InterPro" id="IPR000835">
    <property type="entry name" value="HTH_MarR-typ"/>
</dbReference>
<feature type="domain" description="HTH marR-type" evidence="2">
    <location>
        <begin position="1"/>
        <end position="141"/>
    </location>
</feature>
<dbReference type="OrthoDB" id="3254893at2"/>
<gene>
    <name evidence="3" type="ORF">FE782_25265</name>
</gene>
<dbReference type="RefSeq" id="WP_138197146.1">
    <property type="nucleotide sequence ID" value="NZ_VCIW01000021.1"/>
</dbReference>